<dbReference type="AlphaFoldDB" id="A0A1S7LI76"/>
<protein>
    <recommendedName>
        <fullName evidence="1">NFACT protein RNA binding domain-containing protein</fullName>
    </recommendedName>
</protein>
<evidence type="ECO:0000313" key="2">
    <source>
        <dbReference type="EMBL" id="CRH06630.1"/>
    </source>
</evidence>
<reference evidence="2" key="1">
    <citation type="submission" date="2015-04" db="EMBL/GenBank/DDBJ databases">
        <authorList>
            <person name="Syromyatnikov M.Y."/>
            <person name="Popov V.N."/>
        </authorList>
    </citation>
    <scope>NUCLEOTIDE SEQUENCE</scope>
    <source>
        <strain evidence="2">MO-1</strain>
    </source>
</reference>
<name>A0A1S7LI76_MAGMO</name>
<dbReference type="PANTHER" id="PTHR11933:SF6">
    <property type="entry name" value="THIL AANH DOMAIN-CONTAINING PROTEIN"/>
    <property type="match status" value="1"/>
</dbReference>
<dbReference type="Gene3D" id="3.40.50.620">
    <property type="entry name" value="HUPs"/>
    <property type="match status" value="1"/>
</dbReference>
<organism evidence="2">
    <name type="scientific">Magnetococcus massalia (strain MO-1)</name>
    <dbReference type="NCBI Taxonomy" id="451514"/>
    <lineage>
        <taxon>Bacteria</taxon>
        <taxon>Pseudomonadati</taxon>
        <taxon>Pseudomonadota</taxon>
        <taxon>Magnetococcia</taxon>
        <taxon>Magnetococcales</taxon>
        <taxon>Magnetococcaceae</taxon>
        <taxon>Magnetococcus</taxon>
    </lineage>
</organism>
<sequence>MSQVRALGLLSGGLDSMLATRVLMEQGIEVACVNFYTGFCVQAHTGAIRVKEGEEAPRHDALHAAKILGIKLHIVDISEEYVEIVTNPKYGYGKNLNPCLDCKIFMVKKAWELKNQLGFDFLFTGEVVGQRPMSQRKDTMPVVPREAGVEGWLVRPLSAKRLPESEPEKQGLVDREKLMGFHGRSRKPQMALAKQYGLQEYPSPAGGCCFLTDENYSNRLQDLWDTRGDKKYSMDDIILLKAGRHFRLSPTCKLVIGREQSENHFLQGFRQGRTLMHARGVPGPTALMEGTPSEEELLMACRLVARYGKGKNLPEVEINVEQKGETTIRKVVPYAATDIPAEWTIA</sequence>
<feature type="domain" description="NFACT protein RNA binding" evidence="1">
    <location>
        <begin position="243"/>
        <end position="343"/>
    </location>
</feature>
<evidence type="ECO:0000259" key="1">
    <source>
        <dbReference type="Pfam" id="PF18297"/>
    </source>
</evidence>
<dbReference type="InterPro" id="IPR014729">
    <property type="entry name" value="Rossmann-like_a/b/a_fold"/>
</dbReference>
<dbReference type="Pfam" id="PF03054">
    <property type="entry name" value="tRNA_Me_trans"/>
    <property type="match status" value="1"/>
</dbReference>
<dbReference type="InterPro" id="IPR059101">
    <property type="entry name" value="NFACT-R_2"/>
</dbReference>
<accession>A0A1S7LI76</accession>
<dbReference type="Pfam" id="PF18297">
    <property type="entry name" value="NFACT-R_2"/>
    <property type="match status" value="1"/>
</dbReference>
<proteinExistence type="predicted"/>
<dbReference type="SUPFAM" id="SSF52402">
    <property type="entry name" value="Adenine nucleotide alpha hydrolases-like"/>
    <property type="match status" value="1"/>
</dbReference>
<dbReference type="PANTHER" id="PTHR11933">
    <property type="entry name" value="TRNA 5-METHYLAMINOMETHYL-2-THIOURIDYLATE -METHYLTRANSFERASE"/>
    <property type="match status" value="1"/>
</dbReference>
<dbReference type="EMBL" id="LO017727">
    <property type="protein sequence ID" value="CRH06630.1"/>
    <property type="molecule type" value="Genomic_DNA"/>
</dbReference>
<gene>
    <name evidence="2" type="ORF">MAGMO_2473</name>
</gene>